<keyword evidence="1" id="KW-0472">Membrane</keyword>
<proteinExistence type="predicted"/>
<accession>A0ABS6FHU7</accession>
<keyword evidence="1" id="KW-1133">Transmembrane helix</keyword>
<feature type="transmembrane region" description="Helical" evidence="1">
    <location>
        <begin position="47"/>
        <end position="66"/>
    </location>
</feature>
<dbReference type="Proteomes" id="UP000783742">
    <property type="component" value="Unassembled WGS sequence"/>
</dbReference>
<feature type="transmembrane region" description="Helical" evidence="1">
    <location>
        <begin position="7"/>
        <end position="27"/>
    </location>
</feature>
<feature type="transmembrane region" description="Helical" evidence="1">
    <location>
        <begin position="73"/>
        <end position="90"/>
    </location>
</feature>
<dbReference type="InterPro" id="IPR012867">
    <property type="entry name" value="DUF1648"/>
</dbReference>
<gene>
    <name evidence="3" type="ORF">KQI68_07840</name>
</gene>
<evidence type="ECO:0000256" key="1">
    <source>
        <dbReference type="SAM" id="Phobius"/>
    </source>
</evidence>
<reference evidence="3 4" key="1">
    <citation type="submission" date="2021-06" db="EMBL/GenBank/DDBJ databases">
        <authorList>
            <person name="Sun Q."/>
            <person name="Li D."/>
        </authorList>
    </citation>
    <scope>NUCLEOTIDE SEQUENCE [LARGE SCALE GENOMIC DNA]</scope>
    <source>
        <strain evidence="3 4">MSJ-1</strain>
    </source>
</reference>
<feature type="domain" description="DUF1648" evidence="2">
    <location>
        <begin position="12"/>
        <end position="57"/>
    </location>
</feature>
<organism evidence="3 4">
    <name type="scientific">Peptoniphilus ovalis</name>
    <dbReference type="NCBI Taxonomy" id="2841503"/>
    <lineage>
        <taxon>Bacteria</taxon>
        <taxon>Bacillati</taxon>
        <taxon>Bacillota</taxon>
        <taxon>Tissierellia</taxon>
        <taxon>Tissierellales</taxon>
        <taxon>Peptoniphilaceae</taxon>
        <taxon>Peptoniphilus</taxon>
    </lineage>
</organism>
<dbReference type="Pfam" id="PF07853">
    <property type="entry name" value="DUF1648"/>
    <property type="match status" value="1"/>
</dbReference>
<protein>
    <submittedName>
        <fullName evidence="3">DUF1648 domain-containing protein</fullName>
    </submittedName>
</protein>
<keyword evidence="1" id="KW-0812">Transmembrane</keyword>
<keyword evidence="4" id="KW-1185">Reference proteome</keyword>
<dbReference type="EMBL" id="JAHLQO010000005">
    <property type="protein sequence ID" value="MBU5669744.1"/>
    <property type="molecule type" value="Genomic_DNA"/>
</dbReference>
<comment type="caution">
    <text evidence="3">The sequence shown here is derived from an EMBL/GenBank/DDBJ whole genome shotgun (WGS) entry which is preliminary data.</text>
</comment>
<evidence type="ECO:0000313" key="3">
    <source>
        <dbReference type="EMBL" id="MBU5669744.1"/>
    </source>
</evidence>
<sequence length="92" mass="10326">MKLNKNIISGLVFSIAIILSLYSYFNLPETVTVQIDFSGNPSNTEPKIFALFIPMILSIGGTIGYYKYEETKPLFISIIGIIIMILTLIFNM</sequence>
<dbReference type="RefSeq" id="WP_216549584.1">
    <property type="nucleotide sequence ID" value="NZ_JAHLQO010000005.1"/>
</dbReference>
<evidence type="ECO:0000259" key="2">
    <source>
        <dbReference type="Pfam" id="PF07853"/>
    </source>
</evidence>
<name>A0ABS6FHU7_9FIRM</name>
<evidence type="ECO:0000313" key="4">
    <source>
        <dbReference type="Proteomes" id="UP000783742"/>
    </source>
</evidence>